<evidence type="ECO:0000313" key="1">
    <source>
        <dbReference type="EMBL" id="TVZ07189.1"/>
    </source>
</evidence>
<accession>A0A6P2C6X9</accession>
<gene>
    <name evidence="1" type="ORF">EAS64_07775</name>
</gene>
<protein>
    <recommendedName>
        <fullName evidence="3">WXG100 family type VII secretion target</fullName>
    </recommendedName>
</protein>
<keyword evidence="2" id="KW-1185">Reference proteome</keyword>
<dbReference type="OrthoDB" id="123178at2"/>
<evidence type="ECO:0008006" key="3">
    <source>
        <dbReference type="Google" id="ProtNLM"/>
    </source>
</evidence>
<proteinExistence type="predicted"/>
<dbReference type="RefSeq" id="WP_145851944.1">
    <property type="nucleotide sequence ID" value="NZ_RPFW01000001.1"/>
</dbReference>
<organism evidence="1 2">
    <name type="scientific">Trebonia kvetii</name>
    <dbReference type="NCBI Taxonomy" id="2480626"/>
    <lineage>
        <taxon>Bacteria</taxon>
        <taxon>Bacillati</taxon>
        <taxon>Actinomycetota</taxon>
        <taxon>Actinomycetes</taxon>
        <taxon>Streptosporangiales</taxon>
        <taxon>Treboniaceae</taxon>
        <taxon>Trebonia</taxon>
    </lineage>
</organism>
<evidence type="ECO:0000313" key="2">
    <source>
        <dbReference type="Proteomes" id="UP000460272"/>
    </source>
</evidence>
<comment type="caution">
    <text evidence="1">The sequence shown here is derived from an EMBL/GenBank/DDBJ whole genome shotgun (WGS) entry which is preliminary data.</text>
</comment>
<dbReference type="AlphaFoldDB" id="A0A6P2C6X9"/>
<reference evidence="1 2" key="1">
    <citation type="submission" date="2018-11" db="EMBL/GenBank/DDBJ databases">
        <title>Trebonia kvetii gen.nov., sp.nov., a novel acidophilic actinobacterium, and proposal of the new actinobacterial family Treboniaceae fam. nov.</title>
        <authorList>
            <person name="Rapoport D."/>
            <person name="Sagova-Mareckova M."/>
            <person name="Sedlacek I."/>
            <person name="Provaznik J."/>
            <person name="Kralova S."/>
            <person name="Pavlinic D."/>
            <person name="Benes V."/>
            <person name="Kopecky J."/>
        </authorList>
    </citation>
    <scope>NUCLEOTIDE SEQUENCE [LARGE SCALE GENOMIC DNA]</scope>
    <source>
        <strain evidence="1 2">15Tr583</strain>
    </source>
</reference>
<dbReference type="Proteomes" id="UP000460272">
    <property type="component" value="Unassembled WGS sequence"/>
</dbReference>
<sequence>MRWKDIQAEFVDEPKVAVQEADALVAELMQRLASMFATERAELEDRWAGGDQISTEELRQGLRLYRSFFERLLAA</sequence>
<name>A0A6P2C6X9_9ACTN</name>
<dbReference type="EMBL" id="RPFW01000001">
    <property type="protein sequence ID" value="TVZ07189.1"/>
    <property type="molecule type" value="Genomic_DNA"/>
</dbReference>